<feature type="region of interest" description="Disordered" evidence="3">
    <location>
        <begin position="42"/>
        <end position="62"/>
    </location>
</feature>
<reference evidence="5" key="1">
    <citation type="submission" date="2016-12" db="EMBL/GenBank/DDBJ databases">
        <authorList>
            <person name="Varghese N."/>
            <person name="Submissions S."/>
        </authorList>
    </citation>
    <scope>NUCLEOTIDE SEQUENCE [LARGE SCALE GENOMIC DNA]</scope>
    <source>
        <strain evidence="5">DSM 11032</strain>
    </source>
</reference>
<feature type="region of interest" description="Disordered" evidence="3">
    <location>
        <begin position="284"/>
        <end position="318"/>
    </location>
</feature>
<dbReference type="Proteomes" id="UP000184391">
    <property type="component" value="Unassembled WGS sequence"/>
</dbReference>
<comment type="similarity">
    <text evidence="1">Belongs to the MlaA family.</text>
</comment>
<dbReference type="GO" id="GO:0120010">
    <property type="term" value="P:intermembrane phospholipid transfer"/>
    <property type="evidence" value="ECO:0007669"/>
    <property type="project" value="TreeGrafter"/>
</dbReference>
<keyword evidence="2" id="KW-0732">Signal</keyword>
<dbReference type="RefSeq" id="WP_072675515.1">
    <property type="nucleotide sequence ID" value="NZ_FRDF01000017.1"/>
</dbReference>
<dbReference type="AlphaFoldDB" id="A0A1M7T084"/>
<dbReference type="STRING" id="198312.SAMN02745193_02676"/>
<dbReference type="Pfam" id="PF04333">
    <property type="entry name" value="MlaA"/>
    <property type="match status" value="1"/>
</dbReference>
<dbReference type="EMBL" id="FRDF01000017">
    <property type="protein sequence ID" value="SHN64081.1"/>
    <property type="molecule type" value="Genomic_DNA"/>
</dbReference>
<evidence type="ECO:0000313" key="5">
    <source>
        <dbReference type="Proteomes" id="UP000184391"/>
    </source>
</evidence>
<dbReference type="PANTHER" id="PTHR30035">
    <property type="entry name" value="LIPOPROTEIN VACJ-RELATED"/>
    <property type="match status" value="1"/>
</dbReference>
<name>A0A1M7T084_9SPHN</name>
<evidence type="ECO:0000256" key="1">
    <source>
        <dbReference type="ARBA" id="ARBA00010634"/>
    </source>
</evidence>
<feature type="compositionally biased region" description="Pro residues" evidence="3">
    <location>
        <begin position="303"/>
        <end position="317"/>
    </location>
</feature>
<dbReference type="InterPro" id="IPR007428">
    <property type="entry name" value="MlaA"/>
</dbReference>
<dbReference type="PANTHER" id="PTHR30035:SF3">
    <property type="entry name" value="INTERMEMBRANE PHOSPHOLIPID TRANSPORT SYSTEM LIPOPROTEIN MLAA"/>
    <property type="match status" value="1"/>
</dbReference>
<dbReference type="GO" id="GO:0016020">
    <property type="term" value="C:membrane"/>
    <property type="evidence" value="ECO:0007669"/>
    <property type="project" value="InterPro"/>
</dbReference>
<keyword evidence="4" id="KW-0449">Lipoprotein</keyword>
<evidence type="ECO:0000256" key="2">
    <source>
        <dbReference type="ARBA" id="ARBA00022729"/>
    </source>
</evidence>
<protein>
    <submittedName>
        <fullName evidence="4">Phospholipid-binding lipoprotein MlaA</fullName>
    </submittedName>
</protein>
<keyword evidence="5" id="KW-1185">Reference proteome</keyword>
<evidence type="ECO:0000313" key="4">
    <source>
        <dbReference type="EMBL" id="SHN64081.1"/>
    </source>
</evidence>
<sequence>MSNLALFTVSQPLLSAALALPGVPAQAPEPLPVSALAWSLQHAEGEQTSSEVEPTSPGEGAPIEESGEIIIEGSYGPPEGDPVEKLNAESYRITQAVDQALVEPVAYAYRDGLPEPLRDGLGNVVRNLGEPSNALNFLLQGKVGKAVETLGRLAINSTLGLGGLVDIAGKPGIGLPYRRNGFANTMGYYGAGPGAYLYLPVTGATSVRDLVGSTLDQLLLPVAVGRPFNRPAYAATYFVVNGLDQRLEFDAELQEIAASDDPYAMRRDTYLAMREREIAALKGEVVDDTASPPQTATEIDPSAEPPDPQASAPPPTPRALIERIQLTARSIPATR</sequence>
<dbReference type="OrthoDB" id="9785326at2"/>
<accession>A0A1M7T084</accession>
<proteinExistence type="inferred from homology"/>
<organism evidence="4 5">
    <name type="scientific">Erythrobacter sanguineus</name>
    <dbReference type="NCBI Taxonomy" id="198312"/>
    <lineage>
        <taxon>Bacteria</taxon>
        <taxon>Pseudomonadati</taxon>
        <taxon>Pseudomonadota</taxon>
        <taxon>Alphaproteobacteria</taxon>
        <taxon>Sphingomonadales</taxon>
        <taxon>Erythrobacteraceae</taxon>
        <taxon>Erythrobacter/Porphyrobacter group</taxon>
        <taxon>Erythrobacter</taxon>
    </lineage>
</organism>
<gene>
    <name evidence="4" type="ORF">SAMN02745193_02676</name>
</gene>
<evidence type="ECO:0000256" key="3">
    <source>
        <dbReference type="SAM" id="MobiDB-lite"/>
    </source>
</evidence>
<dbReference type="PRINTS" id="PR01805">
    <property type="entry name" value="VACJLIPOPROT"/>
</dbReference>